<dbReference type="Gene3D" id="3.90.180.10">
    <property type="entry name" value="Medium-chain alcohol dehydrogenases, catalytic domain"/>
    <property type="match status" value="1"/>
</dbReference>
<feature type="domain" description="Alcohol dehydrogenase-like N-terminal" evidence="1">
    <location>
        <begin position="28"/>
        <end position="85"/>
    </location>
</feature>
<dbReference type="Proteomes" id="UP000602004">
    <property type="component" value="Unassembled WGS sequence"/>
</dbReference>
<dbReference type="InterPro" id="IPR013154">
    <property type="entry name" value="ADH-like_N"/>
</dbReference>
<proteinExistence type="predicted"/>
<name>A0ABQ1LTX6_9BURK</name>
<protein>
    <recommendedName>
        <fullName evidence="1">Alcohol dehydrogenase-like N-terminal domain-containing protein</fullName>
    </recommendedName>
</protein>
<dbReference type="PANTHER" id="PTHR45033">
    <property type="match status" value="1"/>
</dbReference>
<dbReference type="SUPFAM" id="SSF50129">
    <property type="entry name" value="GroES-like"/>
    <property type="match status" value="1"/>
</dbReference>
<dbReference type="Pfam" id="PF08240">
    <property type="entry name" value="ADH_N"/>
    <property type="match status" value="1"/>
</dbReference>
<comment type="caution">
    <text evidence="2">The sequence shown here is derived from an EMBL/GenBank/DDBJ whole genome shotgun (WGS) entry which is preliminary data.</text>
</comment>
<dbReference type="EMBL" id="BMHL01000002">
    <property type="protein sequence ID" value="GGC28918.1"/>
    <property type="molecule type" value="Genomic_DNA"/>
</dbReference>
<dbReference type="InterPro" id="IPR011032">
    <property type="entry name" value="GroES-like_sf"/>
</dbReference>
<evidence type="ECO:0000313" key="2">
    <source>
        <dbReference type="EMBL" id="GGC28918.1"/>
    </source>
</evidence>
<gene>
    <name evidence="2" type="ORF">GCM10011400_14540</name>
</gene>
<evidence type="ECO:0000313" key="3">
    <source>
        <dbReference type="Proteomes" id="UP000602004"/>
    </source>
</evidence>
<reference evidence="3" key="1">
    <citation type="journal article" date="2019" name="Int. J. Syst. Evol. Microbiol.">
        <title>The Global Catalogue of Microorganisms (GCM) 10K type strain sequencing project: providing services to taxonomists for standard genome sequencing and annotation.</title>
        <authorList>
            <consortium name="The Broad Institute Genomics Platform"/>
            <consortium name="The Broad Institute Genome Sequencing Center for Infectious Disease"/>
            <person name="Wu L."/>
            <person name="Ma J."/>
        </authorList>
    </citation>
    <scope>NUCLEOTIDE SEQUENCE [LARGE SCALE GENOMIC DNA]</scope>
    <source>
        <strain evidence="3">CGMCC 1.15103</strain>
    </source>
</reference>
<dbReference type="PANTHER" id="PTHR45033:SF2">
    <property type="entry name" value="ZINC-TYPE ALCOHOL DEHYDROGENASE-LIKE PROTEIN C1773.06C"/>
    <property type="match status" value="1"/>
</dbReference>
<dbReference type="InterPro" id="IPR052711">
    <property type="entry name" value="Zinc_ADH-like"/>
</dbReference>
<accession>A0ABQ1LTX6</accession>
<evidence type="ECO:0000259" key="1">
    <source>
        <dbReference type="Pfam" id="PF08240"/>
    </source>
</evidence>
<organism evidence="2 3">
    <name type="scientific">Paraburkholderia caffeinilytica</name>
    <dbReference type="NCBI Taxonomy" id="1761016"/>
    <lineage>
        <taxon>Bacteria</taxon>
        <taxon>Pseudomonadati</taxon>
        <taxon>Pseudomonadota</taxon>
        <taxon>Betaproteobacteria</taxon>
        <taxon>Burkholderiales</taxon>
        <taxon>Burkholderiaceae</taxon>
        <taxon>Paraburkholderia</taxon>
    </lineage>
</organism>
<sequence>MRQYQLRLDGKTFRPELVSVLQPQLRSREVLLQMQAWSLNYRDLLVLDAKSTASRQGLVPVSDGVGVVVEVGPGAEKFRLGDRVANTFFRD</sequence>
<keyword evidence="3" id="KW-1185">Reference proteome</keyword>
<dbReference type="RefSeq" id="WP_208645747.1">
    <property type="nucleotide sequence ID" value="NZ_BMHL01000002.1"/>
</dbReference>